<dbReference type="OrthoDB" id="3784893at2759"/>
<protein>
    <recommendedName>
        <fullName evidence="1">PD-(D/E)XK nuclease-like domain-containing protein</fullName>
    </recommendedName>
</protein>
<name>A0A6A6WZN8_9PLEO</name>
<keyword evidence="3" id="KW-1185">Reference proteome</keyword>
<gene>
    <name evidence="2" type="ORF">K505DRAFT_341299</name>
</gene>
<dbReference type="AlphaFoldDB" id="A0A6A6WZN8"/>
<proteinExistence type="predicted"/>
<feature type="domain" description="PD-(D/E)XK nuclease-like" evidence="1">
    <location>
        <begin position="1"/>
        <end position="54"/>
    </location>
</feature>
<sequence length="152" mass="16760">MVDYAIHLEPSGPTRDIISPLIDMSTDSINPVGYEGLRSRPIAVSIETKTESRTVERWQDVASGAATDAGTDPDSHRRHGPGSLRYALTDCVSPHRHSIRSVVALLRPDHALQRSPPVEFGHSQTGVEYSDLPFGALGKRRIRCRHIGWSRA</sequence>
<dbReference type="EMBL" id="MU002140">
    <property type="protein sequence ID" value="KAF2789398.1"/>
    <property type="molecule type" value="Genomic_DNA"/>
</dbReference>
<evidence type="ECO:0000313" key="3">
    <source>
        <dbReference type="Proteomes" id="UP000799757"/>
    </source>
</evidence>
<reference evidence="2" key="1">
    <citation type="journal article" date="2020" name="Stud. Mycol.">
        <title>101 Dothideomycetes genomes: a test case for predicting lifestyles and emergence of pathogens.</title>
        <authorList>
            <person name="Haridas S."/>
            <person name="Albert R."/>
            <person name="Binder M."/>
            <person name="Bloem J."/>
            <person name="Labutti K."/>
            <person name="Salamov A."/>
            <person name="Andreopoulos B."/>
            <person name="Baker S."/>
            <person name="Barry K."/>
            <person name="Bills G."/>
            <person name="Bluhm B."/>
            <person name="Cannon C."/>
            <person name="Castanera R."/>
            <person name="Culley D."/>
            <person name="Daum C."/>
            <person name="Ezra D."/>
            <person name="Gonzalez J."/>
            <person name="Henrissat B."/>
            <person name="Kuo A."/>
            <person name="Liang C."/>
            <person name="Lipzen A."/>
            <person name="Lutzoni F."/>
            <person name="Magnuson J."/>
            <person name="Mondo S."/>
            <person name="Nolan M."/>
            <person name="Ohm R."/>
            <person name="Pangilinan J."/>
            <person name="Park H.-J."/>
            <person name="Ramirez L."/>
            <person name="Alfaro M."/>
            <person name="Sun H."/>
            <person name="Tritt A."/>
            <person name="Yoshinaga Y."/>
            <person name="Zwiers L.-H."/>
            <person name="Turgeon B."/>
            <person name="Goodwin S."/>
            <person name="Spatafora J."/>
            <person name="Crous P."/>
            <person name="Grigoriev I."/>
        </authorList>
    </citation>
    <scope>NUCLEOTIDE SEQUENCE</scope>
    <source>
        <strain evidence="2">CBS 109.77</strain>
    </source>
</reference>
<organism evidence="2 3">
    <name type="scientific">Melanomma pulvis-pyrius CBS 109.77</name>
    <dbReference type="NCBI Taxonomy" id="1314802"/>
    <lineage>
        <taxon>Eukaryota</taxon>
        <taxon>Fungi</taxon>
        <taxon>Dikarya</taxon>
        <taxon>Ascomycota</taxon>
        <taxon>Pezizomycotina</taxon>
        <taxon>Dothideomycetes</taxon>
        <taxon>Pleosporomycetidae</taxon>
        <taxon>Pleosporales</taxon>
        <taxon>Melanommataceae</taxon>
        <taxon>Melanomma</taxon>
    </lineage>
</organism>
<evidence type="ECO:0000259" key="1">
    <source>
        <dbReference type="Pfam" id="PF20516"/>
    </source>
</evidence>
<accession>A0A6A6WZN8</accession>
<evidence type="ECO:0000313" key="2">
    <source>
        <dbReference type="EMBL" id="KAF2789398.1"/>
    </source>
</evidence>
<dbReference type="Proteomes" id="UP000799757">
    <property type="component" value="Unassembled WGS sequence"/>
</dbReference>
<dbReference type="InterPro" id="IPR046797">
    <property type="entry name" value="PDDEXK_12"/>
</dbReference>
<dbReference type="Pfam" id="PF20516">
    <property type="entry name" value="PDDEXK_12"/>
    <property type="match status" value="1"/>
</dbReference>